<dbReference type="STRING" id="877455.Metbo_2386"/>
<evidence type="ECO:0000256" key="1">
    <source>
        <dbReference type="ARBA" id="ARBA00023125"/>
    </source>
</evidence>
<dbReference type="GO" id="GO:0003690">
    <property type="term" value="F:double-stranded DNA binding"/>
    <property type="evidence" value="ECO:0007669"/>
    <property type="project" value="TreeGrafter"/>
</dbReference>
<dbReference type="eggNOG" id="arCOG10146">
    <property type="taxonomic scope" value="Archaea"/>
</dbReference>
<dbReference type="InterPro" id="IPR016194">
    <property type="entry name" value="SPOC-like_C_dom_sf"/>
</dbReference>
<proteinExistence type="predicted"/>
<dbReference type="InterPro" id="IPR009187">
    <property type="entry name" value="Prok_Ku"/>
</dbReference>
<dbReference type="OrthoDB" id="147616at2157"/>
<reference evidence="4" key="1">
    <citation type="submission" date="2011-02" db="EMBL/GenBank/DDBJ databases">
        <title>Complete sequence of Methanobacterium sp. AL-21.</title>
        <authorList>
            <consortium name="US DOE Joint Genome Institute"/>
            <person name="Lucas S."/>
            <person name="Copeland A."/>
            <person name="Lapidus A."/>
            <person name="Cheng J.-F."/>
            <person name="Goodwin L."/>
            <person name="Pitluck S."/>
            <person name="Chertkov O."/>
            <person name="Detter J.C."/>
            <person name="Han C."/>
            <person name="Tapia R."/>
            <person name="Land M."/>
            <person name="Hauser L."/>
            <person name="Kyrpides N."/>
            <person name="Ivanova N."/>
            <person name="Mikhailova N."/>
            <person name="Pagani I."/>
            <person name="Cadillo-Quiroz H."/>
            <person name="Imachi H."/>
            <person name="Zinder S."/>
            <person name="Liu W."/>
            <person name="Woyke T."/>
        </authorList>
    </citation>
    <scope>NUCLEOTIDE SEQUENCE [LARGE SCALE GENOMIC DNA]</scope>
    <source>
        <strain evidence="4">AL-21</strain>
    </source>
</reference>
<feature type="domain" description="Ku" evidence="2">
    <location>
        <begin position="52"/>
        <end position="183"/>
    </location>
</feature>
<organism evidence="3 4">
    <name type="scientific">Methanobacterium lacus (strain AL-21)</name>
    <dbReference type="NCBI Taxonomy" id="877455"/>
    <lineage>
        <taxon>Archaea</taxon>
        <taxon>Methanobacteriati</taxon>
        <taxon>Methanobacteriota</taxon>
        <taxon>Methanomada group</taxon>
        <taxon>Methanobacteria</taxon>
        <taxon>Methanobacteriales</taxon>
        <taxon>Methanobacteriaceae</taxon>
        <taxon>Methanobacterium</taxon>
    </lineage>
</organism>
<keyword evidence="4" id="KW-1185">Reference proteome</keyword>
<dbReference type="PANTHER" id="PTHR41251">
    <property type="entry name" value="NON-HOMOLOGOUS END JOINING PROTEIN KU"/>
    <property type="match status" value="1"/>
</dbReference>
<dbReference type="GO" id="GO:0006303">
    <property type="term" value="P:double-strand break repair via nonhomologous end joining"/>
    <property type="evidence" value="ECO:0007669"/>
    <property type="project" value="InterPro"/>
</dbReference>
<dbReference type="PANTHER" id="PTHR41251:SF1">
    <property type="entry name" value="NON-HOMOLOGOUS END JOINING PROTEIN KU"/>
    <property type="match status" value="1"/>
</dbReference>
<keyword evidence="1" id="KW-0238">DNA-binding</keyword>
<dbReference type="Proteomes" id="UP000007490">
    <property type="component" value="Chromosome"/>
</dbReference>
<dbReference type="GeneID" id="10278852"/>
<dbReference type="SMART" id="SM00559">
    <property type="entry name" value="Ku78"/>
    <property type="match status" value="1"/>
</dbReference>
<evidence type="ECO:0000259" key="2">
    <source>
        <dbReference type="SMART" id="SM00559"/>
    </source>
</evidence>
<evidence type="ECO:0000313" key="3">
    <source>
        <dbReference type="EMBL" id="ADZ10599.1"/>
    </source>
</evidence>
<evidence type="ECO:0000313" key="4">
    <source>
        <dbReference type="Proteomes" id="UP000007490"/>
    </source>
</evidence>
<dbReference type="AlphaFoldDB" id="F0T6G5"/>
<dbReference type="KEGG" id="mel:Metbo_2386"/>
<dbReference type="Gene3D" id="2.40.290.10">
    <property type="match status" value="1"/>
</dbReference>
<reference evidence="3 4" key="2">
    <citation type="journal article" date="2014" name="Int. J. Syst. Evol. Microbiol.">
        <title>Methanobacterium paludis sp. nov. and a novel strain of Methanobacterium lacus isolated from northern peatlands.</title>
        <authorList>
            <person name="Cadillo-Quiroz H."/>
            <person name="Brauer S.L."/>
            <person name="Goodson N."/>
            <person name="Yavitt J.B."/>
            <person name="Zinder S.H."/>
        </authorList>
    </citation>
    <scope>NUCLEOTIDE SEQUENCE [LARGE SCALE GENOMIC DNA]</scope>
    <source>
        <strain evidence="3 4">AL-21</strain>
    </source>
</reference>
<dbReference type="RefSeq" id="WP_013645950.1">
    <property type="nucleotide sequence ID" value="NC_015216.1"/>
</dbReference>
<dbReference type="SUPFAM" id="SSF100939">
    <property type="entry name" value="SPOC domain-like"/>
    <property type="match status" value="1"/>
</dbReference>
<dbReference type="PIRSF" id="PIRSF006493">
    <property type="entry name" value="Prok_Ku"/>
    <property type="match status" value="1"/>
</dbReference>
<dbReference type="InterPro" id="IPR006164">
    <property type="entry name" value="DNA_bd_Ku70/Ku80"/>
</dbReference>
<dbReference type="Pfam" id="PF02735">
    <property type="entry name" value="Ku"/>
    <property type="match status" value="1"/>
</dbReference>
<dbReference type="EMBL" id="CP002551">
    <property type="protein sequence ID" value="ADZ10599.1"/>
    <property type="molecule type" value="Genomic_DNA"/>
</dbReference>
<gene>
    <name evidence="3" type="ordered locus">Metbo_2386</name>
</gene>
<protein>
    <submittedName>
        <fullName evidence="3">Ku domain protein</fullName>
    </submittedName>
</protein>
<sequence length="254" mass="28989">MRSIWSGYLSFGTILVPIRSYAASGNLHISFHQVHKEDCGRVRYKKVCEKDGEELKPEDITKAYIVGGECLQFTDEELNTLKPFSTKIMEIKGFCEMDEIPLEALSKPYYLGTDAPTKGGAGKSFLLLKEAMKRSKKVAIVKWVSRTNEYIGMIMPHGKGLLLKQLLYNEQVRSIDEVEVLESSVTDELVDKGVQAINKMTFSFKWADYTETYTKEVKELIEKRFLGEEVEAEEFSLPETRSIEAELEKMLETD</sequence>
<accession>F0T6G5</accession>
<dbReference type="HOGENOM" id="CLU_048975_1_1_2"/>
<name>F0T6G5_METLA</name>